<gene>
    <name evidence="1" type="ORF">EJB05_09460</name>
</gene>
<protein>
    <submittedName>
        <fullName evidence="1">Uncharacterized protein</fullName>
    </submittedName>
</protein>
<evidence type="ECO:0000313" key="1">
    <source>
        <dbReference type="EMBL" id="TVU43029.1"/>
    </source>
</evidence>
<dbReference type="Gramene" id="TVU43029">
    <property type="protein sequence ID" value="TVU43029"/>
    <property type="gene ID" value="EJB05_09460"/>
</dbReference>
<organism evidence="1 2">
    <name type="scientific">Eragrostis curvula</name>
    <name type="common">weeping love grass</name>
    <dbReference type="NCBI Taxonomy" id="38414"/>
    <lineage>
        <taxon>Eukaryota</taxon>
        <taxon>Viridiplantae</taxon>
        <taxon>Streptophyta</taxon>
        <taxon>Embryophyta</taxon>
        <taxon>Tracheophyta</taxon>
        <taxon>Spermatophyta</taxon>
        <taxon>Magnoliopsida</taxon>
        <taxon>Liliopsida</taxon>
        <taxon>Poales</taxon>
        <taxon>Poaceae</taxon>
        <taxon>PACMAD clade</taxon>
        <taxon>Chloridoideae</taxon>
        <taxon>Eragrostideae</taxon>
        <taxon>Eragrostidinae</taxon>
        <taxon>Eragrostis</taxon>
    </lineage>
</organism>
<reference evidence="1 2" key="1">
    <citation type="journal article" date="2019" name="Sci. Rep.">
        <title>A high-quality genome of Eragrostis curvula grass provides insights into Poaceae evolution and supports new strategies to enhance forage quality.</title>
        <authorList>
            <person name="Carballo J."/>
            <person name="Santos B.A.C.M."/>
            <person name="Zappacosta D."/>
            <person name="Garbus I."/>
            <person name="Selva J.P."/>
            <person name="Gallo C.A."/>
            <person name="Diaz A."/>
            <person name="Albertini E."/>
            <person name="Caccamo M."/>
            <person name="Echenique V."/>
        </authorList>
    </citation>
    <scope>NUCLEOTIDE SEQUENCE [LARGE SCALE GENOMIC DNA]</scope>
    <source>
        <strain evidence="2">cv. Victoria</strain>
        <tissue evidence="1">Leaf</tissue>
    </source>
</reference>
<sequence>MIYPALFRRQLHELWSSLVAPAINSSSSIPQHATRLQVIVDAAILRREDHTSDRMEHMRGALEAEMQEAWPEHYHVGMELHLPEPRPAKRRKVAVQEEEECSVCLDPMDSGGLGRGLDAGTCSTACAWRIRWRRAT</sequence>
<dbReference type="EMBL" id="RWGY01000005">
    <property type="protein sequence ID" value="TVU43029.1"/>
    <property type="molecule type" value="Genomic_DNA"/>
</dbReference>
<dbReference type="OrthoDB" id="620960at2759"/>
<evidence type="ECO:0000313" key="2">
    <source>
        <dbReference type="Proteomes" id="UP000324897"/>
    </source>
</evidence>
<comment type="caution">
    <text evidence="1">The sequence shown here is derived from an EMBL/GenBank/DDBJ whole genome shotgun (WGS) entry which is preliminary data.</text>
</comment>
<accession>A0A5J9W3T6</accession>
<name>A0A5J9W3T6_9POAL</name>
<keyword evidence="2" id="KW-1185">Reference proteome</keyword>
<proteinExistence type="predicted"/>
<dbReference type="AlphaFoldDB" id="A0A5J9W3T6"/>
<dbReference type="Proteomes" id="UP000324897">
    <property type="component" value="Unassembled WGS sequence"/>
</dbReference>
<feature type="non-terminal residue" evidence="1">
    <location>
        <position position="1"/>
    </location>
</feature>